<gene>
    <name evidence="1" type="ORF">PSACC_03665</name>
</gene>
<protein>
    <submittedName>
        <fullName evidence="1">Uncharacterized protein</fullName>
    </submittedName>
</protein>
<proteinExistence type="predicted"/>
<sequence>MMNSGVGLAIPMIPGKAARGICFQDDIGVIGAQYGVIALRKASLPDGAMKIVFLVDEKFRLLEEASHKISGL</sequence>
<name>A0A2H9TFC4_9FUNG</name>
<organism evidence="1 2">
    <name type="scientific">Paramicrosporidium saccamoebae</name>
    <dbReference type="NCBI Taxonomy" id="1246581"/>
    <lineage>
        <taxon>Eukaryota</taxon>
        <taxon>Fungi</taxon>
        <taxon>Fungi incertae sedis</taxon>
        <taxon>Cryptomycota</taxon>
        <taxon>Cryptomycota incertae sedis</taxon>
        <taxon>Paramicrosporidium</taxon>
    </lineage>
</organism>
<dbReference type="Proteomes" id="UP000240830">
    <property type="component" value="Unassembled WGS sequence"/>
</dbReference>
<accession>A0A2H9TFC4</accession>
<dbReference type="EMBL" id="MTSL01000219">
    <property type="protein sequence ID" value="PJF16477.1"/>
    <property type="molecule type" value="Genomic_DNA"/>
</dbReference>
<evidence type="ECO:0000313" key="2">
    <source>
        <dbReference type="Proteomes" id="UP000240830"/>
    </source>
</evidence>
<reference evidence="1 2" key="1">
    <citation type="submission" date="2016-10" db="EMBL/GenBank/DDBJ databases">
        <title>The genome of Paramicrosporidium saccamoebae is the missing link in understanding Cryptomycota and Microsporidia evolution.</title>
        <authorList>
            <person name="Quandt C.A."/>
            <person name="Beaudet D."/>
            <person name="Corsaro D."/>
            <person name="Michel R."/>
            <person name="Corradi N."/>
            <person name="James T."/>
        </authorList>
    </citation>
    <scope>NUCLEOTIDE SEQUENCE [LARGE SCALE GENOMIC DNA]</scope>
    <source>
        <strain evidence="1 2">KSL3</strain>
    </source>
</reference>
<keyword evidence="2" id="KW-1185">Reference proteome</keyword>
<dbReference type="AlphaFoldDB" id="A0A2H9TFC4"/>
<evidence type="ECO:0000313" key="1">
    <source>
        <dbReference type="EMBL" id="PJF16477.1"/>
    </source>
</evidence>
<comment type="caution">
    <text evidence="1">The sequence shown here is derived from an EMBL/GenBank/DDBJ whole genome shotgun (WGS) entry which is preliminary data.</text>
</comment>